<dbReference type="PANTHER" id="PTHR30486">
    <property type="entry name" value="TWITCHING MOTILITY PROTEIN PILT"/>
    <property type="match status" value="1"/>
</dbReference>
<dbReference type="Gene3D" id="3.40.50.300">
    <property type="entry name" value="P-loop containing nucleotide triphosphate hydrolases"/>
    <property type="match status" value="1"/>
</dbReference>
<comment type="similarity">
    <text evidence="1">Belongs to the GSP E family.</text>
</comment>
<dbReference type="Pfam" id="PF00437">
    <property type="entry name" value="T2SSE"/>
    <property type="match status" value="1"/>
</dbReference>
<dbReference type="InterPro" id="IPR027417">
    <property type="entry name" value="P-loop_NTPase"/>
</dbReference>
<accession>A0A6J6LHS6</accession>
<dbReference type="GO" id="GO:0016887">
    <property type="term" value="F:ATP hydrolysis activity"/>
    <property type="evidence" value="ECO:0007669"/>
    <property type="project" value="InterPro"/>
</dbReference>
<feature type="domain" description="Bacterial type II secretion system protein E" evidence="2">
    <location>
        <begin position="5"/>
        <end position="281"/>
    </location>
</feature>
<proteinExistence type="inferred from homology"/>
<organism evidence="3">
    <name type="scientific">freshwater metagenome</name>
    <dbReference type="NCBI Taxonomy" id="449393"/>
    <lineage>
        <taxon>unclassified sequences</taxon>
        <taxon>metagenomes</taxon>
        <taxon>ecological metagenomes</taxon>
    </lineage>
</organism>
<dbReference type="InterPro" id="IPR050921">
    <property type="entry name" value="T4SS_GSP_E_ATPase"/>
</dbReference>
<evidence type="ECO:0000313" key="3">
    <source>
        <dbReference type="EMBL" id="CAB4660223.1"/>
    </source>
</evidence>
<name>A0A6J6LHS6_9ZZZZ</name>
<reference evidence="3" key="1">
    <citation type="submission" date="2020-05" db="EMBL/GenBank/DDBJ databases">
        <authorList>
            <person name="Chiriac C."/>
            <person name="Salcher M."/>
            <person name="Ghai R."/>
            <person name="Kavagutti S V."/>
        </authorList>
    </citation>
    <scope>NUCLEOTIDE SEQUENCE</scope>
</reference>
<dbReference type="Gene3D" id="3.30.450.380">
    <property type="match status" value="1"/>
</dbReference>
<dbReference type="PANTHER" id="PTHR30486:SF6">
    <property type="entry name" value="TYPE IV PILUS RETRACTATION ATPASE PILT"/>
    <property type="match status" value="1"/>
</dbReference>
<dbReference type="InterPro" id="IPR001482">
    <property type="entry name" value="T2SS/T4SS_dom"/>
</dbReference>
<evidence type="ECO:0000256" key="1">
    <source>
        <dbReference type="ARBA" id="ARBA00006611"/>
    </source>
</evidence>
<dbReference type="CDD" id="cd01130">
    <property type="entry name" value="VirB11-like_ATPase"/>
    <property type="match status" value="1"/>
</dbReference>
<protein>
    <submittedName>
        <fullName evidence="3">Unannotated protein</fullName>
    </submittedName>
</protein>
<dbReference type="SUPFAM" id="SSF52540">
    <property type="entry name" value="P-loop containing nucleoside triphosphate hydrolases"/>
    <property type="match status" value="1"/>
</dbReference>
<sequence>MSVGLGPLQEYLSHPDTNEVMVVHGTEVWVEDREGLRHVQSLHSQQVTDCIEHIARISGRRVDLLHPVLDARLDDGTRACVVIPPISLTGVSINLRKFPSRVLPLAAFGPQECSEIVRQLVAEKKNVVVSGETSSGKTSLLSSVAHVFAPHERIICVEDTSELRITHPHVVHLQTRLPNSEGAGEVTLQHLVRTSLRMRPDRLLVGEVRGAEAIDMVLALTSGHRGCWSTVHATDASHTVRRLANIIVRDAPQWEPDYVENLVRHATDVVIHMVRDAHGRRRINEIVTVTEKTPVYLYGPACPEKTQ</sequence>
<dbReference type="AlphaFoldDB" id="A0A6J6LHS6"/>
<evidence type="ECO:0000259" key="2">
    <source>
        <dbReference type="Pfam" id="PF00437"/>
    </source>
</evidence>
<gene>
    <name evidence="3" type="ORF">UFOPK2169_01356</name>
</gene>
<dbReference type="EMBL" id="CAEZWE010000064">
    <property type="protein sequence ID" value="CAB4660223.1"/>
    <property type="molecule type" value="Genomic_DNA"/>
</dbReference>